<reference evidence="1 2" key="1">
    <citation type="submission" date="2018-10" db="EMBL/GenBank/DDBJ databases">
        <title>A high-quality apple genome assembly.</title>
        <authorList>
            <person name="Hu J."/>
        </authorList>
    </citation>
    <scope>NUCLEOTIDE SEQUENCE [LARGE SCALE GENOMIC DNA]</scope>
    <source>
        <strain evidence="2">cv. HFTH1</strain>
        <tissue evidence="1">Young leaf</tissue>
    </source>
</reference>
<dbReference type="Proteomes" id="UP000290289">
    <property type="component" value="Chromosome 9"/>
</dbReference>
<gene>
    <name evidence="1" type="ORF">DVH24_000294</name>
</gene>
<dbReference type="EMBL" id="RDQH01000335">
    <property type="protein sequence ID" value="RXH88695.1"/>
    <property type="molecule type" value="Genomic_DNA"/>
</dbReference>
<comment type="caution">
    <text evidence="1">The sequence shown here is derived from an EMBL/GenBank/DDBJ whole genome shotgun (WGS) entry which is preliminary data.</text>
</comment>
<name>A0A498J1X5_MALDO</name>
<protein>
    <submittedName>
        <fullName evidence="1">Uncharacterized protein</fullName>
    </submittedName>
</protein>
<accession>A0A498J1X5</accession>
<proteinExistence type="predicted"/>
<keyword evidence="2" id="KW-1185">Reference proteome</keyword>
<sequence>MVTNSSSRSRSTLSTTYPTLRFVRSQYRRRFHTLFVDDDDLTQILSRFEENSSSGFEFTDEFVAANVDTFDSKVASFISHKAMLQFSQAYLSIFISYVERALKMRMLTLLINCSFCSIGVHCLCQLKFLDYNERWLNLFSLMPFFSSKFGDQNKIR</sequence>
<organism evidence="1 2">
    <name type="scientific">Malus domestica</name>
    <name type="common">Apple</name>
    <name type="synonym">Pyrus malus</name>
    <dbReference type="NCBI Taxonomy" id="3750"/>
    <lineage>
        <taxon>Eukaryota</taxon>
        <taxon>Viridiplantae</taxon>
        <taxon>Streptophyta</taxon>
        <taxon>Embryophyta</taxon>
        <taxon>Tracheophyta</taxon>
        <taxon>Spermatophyta</taxon>
        <taxon>Magnoliopsida</taxon>
        <taxon>eudicotyledons</taxon>
        <taxon>Gunneridae</taxon>
        <taxon>Pentapetalae</taxon>
        <taxon>rosids</taxon>
        <taxon>fabids</taxon>
        <taxon>Rosales</taxon>
        <taxon>Rosaceae</taxon>
        <taxon>Amygdaloideae</taxon>
        <taxon>Maleae</taxon>
        <taxon>Malus</taxon>
    </lineage>
</organism>
<evidence type="ECO:0000313" key="2">
    <source>
        <dbReference type="Proteomes" id="UP000290289"/>
    </source>
</evidence>
<dbReference type="AlphaFoldDB" id="A0A498J1X5"/>
<evidence type="ECO:0000313" key="1">
    <source>
        <dbReference type="EMBL" id="RXH88695.1"/>
    </source>
</evidence>